<name>A0ABV6VA08_9ACTN</name>
<gene>
    <name evidence="3" type="ORF">ACEZDG_14525</name>
</gene>
<dbReference type="Proteomes" id="UP001592582">
    <property type="component" value="Unassembled WGS sequence"/>
</dbReference>
<feature type="coiled-coil region" evidence="1">
    <location>
        <begin position="13"/>
        <end position="58"/>
    </location>
</feature>
<organism evidence="3 4">
    <name type="scientific">Streptacidiphilus alkalitolerans</name>
    <dbReference type="NCBI Taxonomy" id="3342712"/>
    <lineage>
        <taxon>Bacteria</taxon>
        <taxon>Bacillati</taxon>
        <taxon>Actinomycetota</taxon>
        <taxon>Actinomycetes</taxon>
        <taxon>Kitasatosporales</taxon>
        <taxon>Streptomycetaceae</taxon>
        <taxon>Streptacidiphilus</taxon>
    </lineage>
</organism>
<evidence type="ECO:0000313" key="3">
    <source>
        <dbReference type="EMBL" id="MFC1410481.1"/>
    </source>
</evidence>
<evidence type="ECO:0000256" key="2">
    <source>
        <dbReference type="SAM" id="MobiDB-lite"/>
    </source>
</evidence>
<evidence type="ECO:0000313" key="4">
    <source>
        <dbReference type="Proteomes" id="UP001592582"/>
    </source>
</evidence>
<sequence>MPSASAADRLRAFRAMEKRADTADKTAARLTAELAALTASSERQIANLRAEVDRLSALLLGEDRSSRGKPSTPEIAAAFARGKEN</sequence>
<dbReference type="EMBL" id="JBHEZX010000005">
    <property type="protein sequence ID" value="MFC1410481.1"/>
    <property type="molecule type" value="Genomic_DNA"/>
</dbReference>
<evidence type="ECO:0000256" key="1">
    <source>
        <dbReference type="SAM" id="Coils"/>
    </source>
</evidence>
<feature type="region of interest" description="Disordered" evidence="2">
    <location>
        <begin position="63"/>
        <end position="85"/>
    </location>
</feature>
<protein>
    <submittedName>
        <fullName evidence="3">Uncharacterized protein</fullName>
    </submittedName>
</protein>
<dbReference type="RefSeq" id="WP_380508196.1">
    <property type="nucleotide sequence ID" value="NZ_JBHEZX010000005.1"/>
</dbReference>
<proteinExistence type="predicted"/>
<accession>A0ABV6VA08</accession>
<comment type="caution">
    <text evidence="3">The sequence shown here is derived from an EMBL/GenBank/DDBJ whole genome shotgun (WGS) entry which is preliminary data.</text>
</comment>
<keyword evidence="1" id="KW-0175">Coiled coil</keyword>
<keyword evidence="4" id="KW-1185">Reference proteome</keyword>
<reference evidence="3 4" key="1">
    <citation type="submission" date="2024-09" db="EMBL/GenBank/DDBJ databases">
        <authorList>
            <person name="Lee S.D."/>
        </authorList>
    </citation>
    <scope>NUCLEOTIDE SEQUENCE [LARGE SCALE GENOMIC DNA]</scope>
    <source>
        <strain evidence="3 4">N1-1</strain>
    </source>
</reference>